<reference evidence="1 2" key="1">
    <citation type="submission" date="2022-05" db="EMBL/GenBank/DDBJ databases">
        <title>Streptomyces sp. nov. RY43-2 isolated from soil of a peat swamp forest.</title>
        <authorList>
            <person name="Kanchanasin P."/>
            <person name="Tanasupawat S."/>
            <person name="Phongsopitanun W."/>
        </authorList>
    </citation>
    <scope>NUCLEOTIDE SEQUENCE [LARGE SCALE GENOMIC DNA]</scope>
    <source>
        <strain evidence="1 2">RY43-2</strain>
    </source>
</reference>
<protein>
    <recommendedName>
        <fullName evidence="3">Integron gene cassette protein</fullName>
    </recommendedName>
</protein>
<comment type="caution">
    <text evidence="1">The sequence shown here is derived from an EMBL/GenBank/DDBJ whole genome shotgun (WGS) entry which is preliminary data.</text>
</comment>
<accession>A0ABT0ZL09</accession>
<proteinExistence type="predicted"/>
<organism evidence="1 2">
    <name type="scientific">Streptomyces macrolidinus</name>
    <dbReference type="NCBI Taxonomy" id="2952607"/>
    <lineage>
        <taxon>Bacteria</taxon>
        <taxon>Bacillati</taxon>
        <taxon>Actinomycetota</taxon>
        <taxon>Actinomycetes</taxon>
        <taxon>Kitasatosporales</taxon>
        <taxon>Streptomycetaceae</taxon>
        <taxon>Streptomyces</taxon>
    </lineage>
</organism>
<dbReference type="RefSeq" id="WP_252427956.1">
    <property type="nucleotide sequence ID" value="NZ_JAMWMR010000032.1"/>
</dbReference>
<dbReference type="EMBL" id="JAMWMR010000032">
    <property type="protein sequence ID" value="MCN9244217.1"/>
    <property type="molecule type" value="Genomic_DNA"/>
</dbReference>
<gene>
    <name evidence="1" type="ORF">NGF19_26120</name>
</gene>
<sequence length="137" mass="15639">MFRCTAEVELDDDVRVRAALIPSPHMDIDWAPFDSFQCVVEGAPHDHHAAFLRSGANTDPCTDVFLCWRDGEVAQWIEDVEVCLKRSNPMGSGCTIFKGHPGRCDWQYIDPLDVAARAQADQLIKEWRLSHRFRTHD</sequence>
<name>A0ABT0ZL09_9ACTN</name>
<evidence type="ECO:0000313" key="1">
    <source>
        <dbReference type="EMBL" id="MCN9244217.1"/>
    </source>
</evidence>
<dbReference type="Proteomes" id="UP001523219">
    <property type="component" value="Unassembled WGS sequence"/>
</dbReference>
<evidence type="ECO:0008006" key="3">
    <source>
        <dbReference type="Google" id="ProtNLM"/>
    </source>
</evidence>
<keyword evidence="2" id="KW-1185">Reference proteome</keyword>
<evidence type="ECO:0000313" key="2">
    <source>
        <dbReference type="Proteomes" id="UP001523219"/>
    </source>
</evidence>